<proteinExistence type="predicted"/>
<name>A0A1X1D4I0_9GAMM</name>
<dbReference type="EMBL" id="MLFR01000001">
    <property type="protein sequence ID" value="ORM71556.1"/>
    <property type="molecule type" value="Genomic_DNA"/>
</dbReference>
<evidence type="ECO:0008006" key="6">
    <source>
        <dbReference type="Google" id="ProtNLM"/>
    </source>
</evidence>
<organism evidence="4 5">
    <name type="scientific">Pantoea rwandensis</name>
    <dbReference type="NCBI Taxonomy" id="1076550"/>
    <lineage>
        <taxon>Bacteria</taxon>
        <taxon>Pseudomonadati</taxon>
        <taxon>Pseudomonadota</taxon>
        <taxon>Gammaproteobacteria</taxon>
        <taxon>Enterobacterales</taxon>
        <taxon>Erwiniaceae</taxon>
        <taxon>Pantoea</taxon>
    </lineage>
</organism>
<dbReference type="PANTHER" id="PTHR10009:SF18">
    <property type="entry name" value="PROTEIN YELLOW-LIKE PROTEIN"/>
    <property type="match status" value="1"/>
</dbReference>
<evidence type="ECO:0000313" key="4">
    <source>
        <dbReference type="EMBL" id="ORM71556.1"/>
    </source>
</evidence>
<dbReference type="InterPro" id="IPR011042">
    <property type="entry name" value="6-blade_b-propeller_TolB-like"/>
</dbReference>
<dbReference type="InterPro" id="IPR017996">
    <property type="entry name" value="MRJP/yellow-related"/>
</dbReference>
<dbReference type="RefSeq" id="WP_084931127.1">
    <property type="nucleotide sequence ID" value="NZ_MLFR01000001.1"/>
</dbReference>
<dbReference type="OrthoDB" id="9797664at2"/>
<evidence type="ECO:0000256" key="3">
    <source>
        <dbReference type="SAM" id="SignalP"/>
    </source>
</evidence>
<dbReference type="AlphaFoldDB" id="A0A1X1D4I0"/>
<evidence type="ECO:0000256" key="2">
    <source>
        <dbReference type="ARBA" id="ARBA00022525"/>
    </source>
</evidence>
<protein>
    <recommendedName>
        <fullName evidence="6">Gluconolactonase</fullName>
    </recommendedName>
</protein>
<feature type="signal peptide" evidence="3">
    <location>
        <begin position="1"/>
        <end position="23"/>
    </location>
</feature>
<dbReference type="SUPFAM" id="SSF63829">
    <property type="entry name" value="Calcium-dependent phosphotriesterase"/>
    <property type="match status" value="1"/>
</dbReference>
<comment type="caution">
    <text evidence="4">The sequence shown here is derived from an EMBL/GenBank/DDBJ whole genome shotgun (WGS) entry which is preliminary data.</text>
</comment>
<dbReference type="PANTHER" id="PTHR10009">
    <property type="entry name" value="PROTEIN YELLOW-RELATED"/>
    <property type="match status" value="1"/>
</dbReference>
<dbReference type="Gene3D" id="2.120.10.30">
    <property type="entry name" value="TolB, C-terminal domain"/>
    <property type="match status" value="1"/>
</dbReference>
<keyword evidence="3" id="KW-0732">Signal</keyword>
<sequence>MVNKNFSAQVALLPMLVAGVFSAMPLVAMSAAQPKLEVVAEWNRLPYDLGNADAEAAWQKNDTKAMLHGVKVDAKGNIYVSTARWGGPKVPATLSRLVKKEGKWLLQPFPNVEMNDVKNPLGLKAVLGFEIDRNNVMWILDQGHIAGAPNKAGDEKLIAWDLNSNKEVARYTFTNDQVDFTCSFLNDVAVDNDRGVVYITDSGIMCHPLKGALLVYNMKSGQAKKVLTNPEWVNDQPGFTFSIHGEKVLKDKEGKANPMLTGADGIALSGDKKTLYWTNLTGNRLMSVPTALLRDFSNSEAQIEKGIKVVNTLPSNTDGMTADRAGNLYMTALTLNGLMKRDAKTGKVTPYVTDEAIAWPDTIGWGGKGDLYFVSNHLNSWVGGEMNFDNPAVPNFRIYKVHVGGQPYTAK</sequence>
<reference evidence="4 5" key="1">
    <citation type="journal article" date="2017" name="Antonie Van Leeuwenhoek">
        <title>Phylogenomic resolution of the bacterial genus Pantoea and its relationship with Erwinia and Tatumella.</title>
        <authorList>
            <person name="Palmer M."/>
            <person name="Steenkamp E.T."/>
            <person name="Coetzee M.P."/>
            <person name="Chan W.Y."/>
            <person name="van Zyl E."/>
            <person name="De Maayer P."/>
            <person name="Coutinho T.A."/>
            <person name="Blom J."/>
            <person name="Smits T.H."/>
            <person name="Duffy B."/>
            <person name="Venter S.N."/>
        </authorList>
    </citation>
    <scope>NUCLEOTIDE SEQUENCE [LARGE SCALE GENOMIC DNA]</scope>
    <source>
        <strain evidence="4 5">LMG 26275</strain>
    </source>
</reference>
<comment type="subcellular location">
    <subcellularLocation>
        <location evidence="1">Secreted</location>
    </subcellularLocation>
</comment>
<dbReference type="Proteomes" id="UP000193558">
    <property type="component" value="Unassembled WGS sequence"/>
</dbReference>
<evidence type="ECO:0000313" key="5">
    <source>
        <dbReference type="Proteomes" id="UP000193558"/>
    </source>
</evidence>
<evidence type="ECO:0000256" key="1">
    <source>
        <dbReference type="ARBA" id="ARBA00004613"/>
    </source>
</evidence>
<feature type="chain" id="PRO_5012687780" description="Gluconolactonase" evidence="3">
    <location>
        <begin position="24"/>
        <end position="411"/>
    </location>
</feature>
<gene>
    <name evidence="4" type="ORF">HA51_00280</name>
</gene>
<accession>A0A1X1D4I0</accession>
<keyword evidence="2" id="KW-0964">Secreted</keyword>
<dbReference type="GO" id="GO:0005576">
    <property type="term" value="C:extracellular region"/>
    <property type="evidence" value="ECO:0007669"/>
    <property type="project" value="UniProtKB-SubCell"/>
</dbReference>
<dbReference type="Pfam" id="PF03022">
    <property type="entry name" value="MRJP"/>
    <property type="match status" value="1"/>
</dbReference>